<dbReference type="PANTHER" id="PTHR22881:SF27">
    <property type="entry name" value="BROMODOMAIN CONTAINING 7_9"/>
    <property type="match status" value="1"/>
</dbReference>
<evidence type="ECO:0000259" key="4">
    <source>
        <dbReference type="PROSITE" id="PS50014"/>
    </source>
</evidence>
<protein>
    <recommendedName>
        <fullName evidence="4">Bromo domain-containing protein</fullName>
    </recommendedName>
</protein>
<dbReference type="GO" id="GO:0005634">
    <property type="term" value="C:nucleus"/>
    <property type="evidence" value="ECO:0007669"/>
    <property type="project" value="TreeGrafter"/>
</dbReference>
<dbReference type="PRINTS" id="PR00503">
    <property type="entry name" value="BROMODOMAIN"/>
</dbReference>
<dbReference type="PROSITE" id="PS50014">
    <property type="entry name" value="BROMODOMAIN_2"/>
    <property type="match status" value="1"/>
</dbReference>
<evidence type="ECO:0000256" key="3">
    <source>
        <dbReference type="SAM" id="MobiDB-lite"/>
    </source>
</evidence>
<evidence type="ECO:0000313" key="5">
    <source>
        <dbReference type="EMBL" id="ORE08604.1"/>
    </source>
</evidence>
<gene>
    <name evidence="5" type="ORF">BCV72DRAFT_288593</name>
</gene>
<feature type="compositionally biased region" description="Acidic residues" evidence="3">
    <location>
        <begin position="67"/>
        <end position="77"/>
    </location>
</feature>
<dbReference type="InterPro" id="IPR051831">
    <property type="entry name" value="Bromodomain_contain_prot"/>
</dbReference>
<feature type="domain" description="Bromo" evidence="4">
    <location>
        <begin position="239"/>
        <end position="309"/>
    </location>
</feature>
<dbReference type="SMART" id="SM00297">
    <property type="entry name" value="BROMO"/>
    <property type="match status" value="1"/>
</dbReference>
<dbReference type="InterPro" id="IPR001487">
    <property type="entry name" value="Bromodomain"/>
</dbReference>
<feature type="compositionally biased region" description="Basic residues" evidence="3">
    <location>
        <begin position="51"/>
        <end position="63"/>
    </location>
</feature>
<dbReference type="GO" id="GO:0006325">
    <property type="term" value="P:chromatin organization"/>
    <property type="evidence" value="ECO:0007669"/>
    <property type="project" value="UniProtKB-ARBA"/>
</dbReference>
<proteinExistence type="predicted"/>
<reference evidence="5" key="1">
    <citation type="journal article" date="2016" name="Proc. Natl. Acad. Sci. U.S.A.">
        <title>Lipid metabolic changes in an early divergent fungus govern the establishment of a mutualistic symbiosis with endobacteria.</title>
        <authorList>
            <person name="Lastovetsky O.A."/>
            <person name="Gaspar M.L."/>
            <person name="Mondo S.J."/>
            <person name="LaButti K.M."/>
            <person name="Sandor L."/>
            <person name="Grigoriev I.V."/>
            <person name="Henry S.A."/>
            <person name="Pawlowska T.E."/>
        </authorList>
    </citation>
    <scope>NUCLEOTIDE SEQUENCE [LARGE SCALE GENOMIC DNA]</scope>
    <source>
        <strain evidence="5">ATCC 52814</strain>
    </source>
</reference>
<feature type="compositionally biased region" description="Polar residues" evidence="3">
    <location>
        <begin position="145"/>
        <end position="154"/>
    </location>
</feature>
<feature type="compositionally biased region" description="Basic and acidic residues" evidence="3">
    <location>
        <begin position="117"/>
        <end position="126"/>
    </location>
</feature>
<accession>A0A1X0R9F7</accession>
<dbReference type="OrthoDB" id="21449at2759"/>
<dbReference type="VEuPathDB" id="FungiDB:BCV72DRAFT_288593"/>
<dbReference type="PANTHER" id="PTHR22881">
    <property type="entry name" value="BROMODOMAIN CONTAINING PROTEIN"/>
    <property type="match status" value="1"/>
</dbReference>
<organism evidence="5">
    <name type="scientific">Rhizopus microsporus var. microsporus</name>
    <dbReference type="NCBI Taxonomy" id="86635"/>
    <lineage>
        <taxon>Eukaryota</taxon>
        <taxon>Fungi</taxon>
        <taxon>Fungi incertae sedis</taxon>
        <taxon>Mucoromycota</taxon>
        <taxon>Mucoromycotina</taxon>
        <taxon>Mucoromycetes</taxon>
        <taxon>Mucorales</taxon>
        <taxon>Mucorineae</taxon>
        <taxon>Rhizopodaceae</taxon>
        <taxon>Rhizopus</taxon>
    </lineage>
</organism>
<dbReference type="GO" id="GO:0006357">
    <property type="term" value="P:regulation of transcription by RNA polymerase II"/>
    <property type="evidence" value="ECO:0007669"/>
    <property type="project" value="TreeGrafter"/>
</dbReference>
<dbReference type="AlphaFoldDB" id="A0A1X0R9F7"/>
<dbReference type="Pfam" id="PF00439">
    <property type="entry name" value="Bromodomain"/>
    <property type="match status" value="1"/>
</dbReference>
<dbReference type="EMBL" id="KV921886">
    <property type="protein sequence ID" value="ORE08604.1"/>
    <property type="molecule type" value="Genomic_DNA"/>
</dbReference>
<feature type="compositionally biased region" description="Basic residues" evidence="3">
    <location>
        <begin position="174"/>
        <end position="184"/>
    </location>
</feature>
<name>A0A1X0R9F7_RHIZD</name>
<evidence type="ECO:0000256" key="2">
    <source>
        <dbReference type="PROSITE-ProRule" id="PRU00035"/>
    </source>
</evidence>
<dbReference type="SUPFAM" id="SSF47370">
    <property type="entry name" value="Bromodomain"/>
    <property type="match status" value="1"/>
</dbReference>
<keyword evidence="1 2" id="KW-0103">Bromodomain</keyword>
<dbReference type="InterPro" id="IPR036427">
    <property type="entry name" value="Bromodomain-like_sf"/>
</dbReference>
<dbReference type="Gene3D" id="1.20.920.10">
    <property type="entry name" value="Bromodomain-like"/>
    <property type="match status" value="1"/>
</dbReference>
<sequence length="623" mass="70706">MSYSPELSDYNSEEEKTVHPVSTPTIKLKLKLNPSASSTSSTAIHTTDKKQKQKKKQKKKHKKAQDDYEYQDEEYEDSSNYHPSMGGKRPYALLQHNQQQQQQQQFDDDNDDDDDSEIYHPTDTKRSKIQSYDSDDEDEEYYSSKQSVSTPLTIQQQQQLPPPPPQQQGPRLGRPPKQKTRRSSSVKSNTSATDKPKKRGRPTNKAKAAALLAQLPPKIPENPKRDLKAILTKLLDNLQKRDVYGFFLEPVDPNYVPDYLKVIKSPMDFSTMQKKLDSGQYKNVDDFRQDFNLIVSNAKLYNAIDTIYWKSADKLYEVGSKLIDKAEKQYEEEMAAAAAESAITVDTLQDGRKLSFSVGRKDSLIKEEDVDIMGIDTNTLSLRKHSRQGSDTTSIDLASSRILTPSKSSYTKKKKKKVTEAGVVYAPDGSLHAVGGVSDLTTLIPVENPFCDPPQLITSNPGALPSAFYQNRQSAEDFYRNKHQVHSAHFLDYGPFTTLGHQPPGAFYTAQDASYIYPLYGDDRGEAYMKSLWQFLDLEEDEKQLIDMVESKANYLTRGAWNVVKQVLDRKNENLMRRRNEITEEREYASIHTEFGSVDAASIVDKLEDKLLPKTHEEQPVAA</sequence>
<evidence type="ECO:0000256" key="1">
    <source>
        <dbReference type="ARBA" id="ARBA00023117"/>
    </source>
</evidence>
<dbReference type="Proteomes" id="UP000242414">
    <property type="component" value="Unassembled WGS sequence"/>
</dbReference>
<feature type="region of interest" description="Disordered" evidence="3">
    <location>
        <begin position="1"/>
        <end position="205"/>
    </location>
</feature>
<feature type="compositionally biased region" description="Acidic residues" evidence="3">
    <location>
        <begin position="106"/>
        <end position="116"/>
    </location>
</feature>